<dbReference type="RefSeq" id="XP_032811941.1">
    <property type="nucleotide sequence ID" value="XM_032956050.1"/>
</dbReference>
<dbReference type="Proteomes" id="UP001318040">
    <property type="component" value="Chromosome 17"/>
</dbReference>
<feature type="transmembrane region" description="Helical" evidence="2">
    <location>
        <begin position="186"/>
        <end position="205"/>
    </location>
</feature>
<name>A0AAJ7WVS3_PETMA</name>
<dbReference type="SUPFAM" id="SSF103481">
    <property type="entry name" value="Multidrug resistance efflux transporter EmrE"/>
    <property type="match status" value="1"/>
</dbReference>
<dbReference type="PANTHER" id="PTHR19346:SF4">
    <property type="entry name" value="SUGAR PHOSPHATE TRANSPORTER DOMAIN-CONTAINING PROTEIN"/>
    <property type="match status" value="1"/>
</dbReference>
<dbReference type="AlphaFoldDB" id="A0AAJ7WVS3"/>
<keyword evidence="2" id="KW-0472">Membrane</keyword>
<feature type="compositionally biased region" description="Basic and acidic residues" evidence="1">
    <location>
        <begin position="62"/>
        <end position="75"/>
    </location>
</feature>
<keyword evidence="2" id="KW-0812">Transmembrane</keyword>
<dbReference type="CTD" id="341880"/>
<reference evidence="4" key="1">
    <citation type="submission" date="2025-08" db="UniProtKB">
        <authorList>
            <consortium name="RefSeq"/>
        </authorList>
    </citation>
    <scope>IDENTIFICATION</scope>
    <source>
        <tissue evidence="4">Sperm</tissue>
    </source>
</reference>
<feature type="region of interest" description="Disordered" evidence="1">
    <location>
        <begin position="61"/>
        <end position="85"/>
    </location>
</feature>
<evidence type="ECO:0000256" key="1">
    <source>
        <dbReference type="SAM" id="MobiDB-lite"/>
    </source>
</evidence>
<feature type="transmembrane region" description="Helical" evidence="2">
    <location>
        <begin position="212"/>
        <end position="231"/>
    </location>
</feature>
<feature type="transmembrane region" description="Helical" evidence="2">
    <location>
        <begin position="237"/>
        <end position="256"/>
    </location>
</feature>
<dbReference type="Gene3D" id="1.10.3730.20">
    <property type="match status" value="1"/>
</dbReference>
<keyword evidence="3" id="KW-1185">Reference proteome</keyword>
<keyword evidence="2" id="KW-1133">Transmembrane helix</keyword>
<feature type="transmembrane region" description="Helical" evidence="2">
    <location>
        <begin position="95"/>
        <end position="115"/>
    </location>
</feature>
<feature type="transmembrane region" description="Helical" evidence="2">
    <location>
        <begin position="127"/>
        <end position="148"/>
    </location>
</feature>
<feature type="transmembrane region" description="Helical" evidence="2">
    <location>
        <begin position="296"/>
        <end position="320"/>
    </location>
</feature>
<dbReference type="InterPro" id="IPR037185">
    <property type="entry name" value="EmrE-like"/>
</dbReference>
<protein>
    <submittedName>
        <fullName evidence="4">Solute carrier family 35 member F4 isoform X1</fullName>
    </submittedName>
</protein>
<feature type="transmembrane region" description="Helical" evidence="2">
    <location>
        <begin position="389"/>
        <end position="406"/>
    </location>
</feature>
<dbReference type="InterPro" id="IPR026505">
    <property type="entry name" value="Solute_c_fam_35_mem_F3/F4"/>
</dbReference>
<accession>A0AAJ7WVS3</accession>
<evidence type="ECO:0000313" key="3">
    <source>
        <dbReference type="Proteomes" id="UP001318040"/>
    </source>
</evidence>
<feature type="transmembrane region" description="Helical" evidence="2">
    <location>
        <begin position="332"/>
        <end position="351"/>
    </location>
</feature>
<dbReference type="PANTHER" id="PTHR19346">
    <property type="entry name" value="SUGAR PHOSPHATE TRANSPORTER DOMAIN-CONTAINING PROTEIN"/>
    <property type="match status" value="1"/>
</dbReference>
<evidence type="ECO:0000256" key="2">
    <source>
        <dbReference type="SAM" id="Phobius"/>
    </source>
</evidence>
<dbReference type="KEGG" id="pmrn:116943303"/>
<gene>
    <name evidence="4" type="primary">SLC35F4</name>
</gene>
<feature type="transmembrane region" description="Helical" evidence="2">
    <location>
        <begin position="263"/>
        <end position="284"/>
    </location>
</feature>
<proteinExistence type="predicted"/>
<organism evidence="3 4">
    <name type="scientific">Petromyzon marinus</name>
    <name type="common">Sea lamprey</name>
    <dbReference type="NCBI Taxonomy" id="7757"/>
    <lineage>
        <taxon>Eukaryota</taxon>
        <taxon>Metazoa</taxon>
        <taxon>Chordata</taxon>
        <taxon>Craniata</taxon>
        <taxon>Vertebrata</taxon>
        <taxon>Cyclostomata</taxon>
        <taxon>Hyperoartia</taxon>
        <taxon>Petromyzontiformes</taxon>
        <taxon>Petromyzontidae</taxon>
        <taxon>Petromyzon</taxon>
    </lineage>
</organism>
<sequence>MPPVRRLSDAGNPLASLGAAPRLPVSRSFMDVPSVSNGFASIEDRILRITGYYGYYPACSSHKRDESPTEARTEPEGGEGAGTPRCDRCCTPEGAHRSACGVGALLAVAACLVGVSQLARLSSSRVYAPFFLTWFATAWNVAFFPIYYLGHVASASERQSPLKLLRECTRLVGEDGMTVRLFLKRLAPFCTLWVLTHYLYLLALRKLPPSDASALFCCNKAFVFLLSWIVLKDKFMGVRIVAAILAIAGIVMMVYVDGFHHDSIVGVALAVGSASTSALYQVLFKMLLGSANFGETAHFLSSLGLFNILFVSAVPVVLYFTRVEYWPSASTLPWGCICGIACLLLAFNILVNFGVAVTYPTFISFGILLSVPGNAVTDALCTDVDFGSLRLPALLVICVAFLLLHLPEDWDEVALRLLQRLREKKREEGGAGDEHPELGMLSRSKSRAIAAC</sequence>
<evidence type="ECO:0000313" key="4">
    <source>
        <dbReference type="RefSeq" id="XP_032811941.1"/>
    </source>
</evidence>
<feature type="transmembrane region" description="Helical" evidence="2">
    <location>
        <begin position="357"/>
        <end position="377"/>
    </location>
</feature>